<keyword evidence="1" id="KW-0812">Transmembrane</keyword>
<dbReference type="InterPro" id="IPR058581">
    <property type="entry name" value="TM_HPP"/>
</dbReference>
<evidence type="ECO:0000313" key="3">
    <source>
        <dbReference type="EMBL" id="GGY24951.1"/>
    </source>
</evidence>
<keyword evidence="1" id="KW-0472">Membrane</keyword>
<dbReference type="PANTHER" id="PTHR33741">
    <property type="entry name" value="TRANSMEMBRANE PROTEIN DDB_G0269096-RELATED"/>
    <property type="match status" value="1"/>
</dbReference>
<sequence length="171" mass="17774">MIFSSLHARLRGNHPLPARPAPKQILAGLAGGTLAIGALAQLADWQQAPWLMAPFGASCVLLFAVPDSPLAQPRSVIGGHLLASLVGLIVLKTLGAGPWTMALAVGLAIALMQASRTLHAPAGADPLVVLMSGKTGWGFLLLPVLTGSLLLVAVALLVNNCGRASRWPRYW</sequence>
<feature type="transmembrane region" description="Helical" evidence="1">
    <location>
        <begin position="82"/>
        <end position="111"/>
    </location>
</feature>
<dbReference type="Pfam" id="PF04982">
    <property type="entry name" value="TM_HPP"/>
    <property type="match status" value="1"/>
</dbReference>
<evidence type="ECO:0000256" key="1">
    <source>
        <dbReference type="SAM" id="Phobius"/>
    </source>
</evidence>
<protein>
    <submittedName>
        <fullName evidence="3">Membrane protein</fullName>
    </submittedName>
</protein>
<dbReference type="PANTHER" id="PTHR33741:SF5">
    <property type="entry name" value="TRANSMEMBRANE PROTEIN DDB_G0269096-RELATED"/>
    <property type="match status" value="1"/>
</dbReference>
<evidence type="ECO:0000259" key="2">
    <source>
        <dbReference type="Pfam" id="PF04982"/>
    </source>
</evidence>
<keyword evidence="4" id="KW-1185">Reference proteome</keyword>
<feature type="transmembrane region" description="Helical" evidence="1">
    <location>
        <begin position="137"/>
        <end position="159"/>
    </location>
</feature>
<dbReference type="AlphaFoldDB" id="A0A918UBG6"/>
<dbReference type="Proteomes" id="UP000645257">
    <property type="component" value="Unassembled WGS sequence"/>
</dbReference>
<name>A0A918UBG6_9NEIS</name>
<proteinExistence type="predicted"/>
<dbReference type="RefSeq" id="WP_189535935.1">
    <property type="nucleotide sequence ID" value="NZ_BMYX01000020.1"/>
</dbReference>
<feature type="domain" description="HPP transmembrane region" evidence="2">
    <location>
        <begin position="18"/>
        <end position="168"/>
    </location>
</feature>
<comment type="caution">
    <text evidence="3">The sequence shown here is derived from an EMBL/GenBank/DDBJ whole genome shotgun (WGS) entry which is preliminary data.</text>
</comment>
<keyword evidence="1" id="KW-1133">Transmembrane helix</keyword>
<evidence type="ECO:0000313" key="4">
    <source>
        <dbReference type="Proteomes" id="UP000645257"/>
    </source>
</evidence>
<accession>A0A918UBG6</accession>
<reference evidence="3" key="2">
    <citation type="submission" date="2020-09" db="EMBL/GenBank/DDBJ databases">
        <authorList>
            <person name="Sun Q."/>
            <person name="Kim S."/>
        </authorList>
    </citation>
    <scope>NUCLEOTIDE SEQUENCE</scope>
    <source>
        <strain evidence="3">KCTC 32182</strain>
    </source>
</reference>
<reference evidence="3" key="1">
    <citation type="journal article" date="2014" name="Int. J. Syst. Evol. Microbiol.">
        <title>Complete genome sequence of Corynebacterium casei LMG S-19264T (=DSM 44701T), isolated from a smear-ripened cheese.</title>
        <authorList>
            <consortium name="US DOE Joint Genome Institute (JGI-PGF)"/>
            <person name="Walter F."/>
            <person name="Albersmeier A."/>
            <person name="Kalinowski J."/>
            <person name="Ruckert C."/>
        </authorList>
    </citation>
    <scope>NUCLEOTIDE SEQUENCE</scope>
    <source>
        <strain evidence="3">KCTC 32182</strain>
    </source>
</reference>
<dbReference type="EMBL" id="BMYX01000020">
    <property type="protein sequence ID" value="GGY24951.1"/>
    <property type="molecule type" value="Genomic_DNA"/>
</dbReference>
<dbReference type="InterPro" id="IPR007065">
    <property type="entry name" value="HPP"/>
</dbReference>
<gene>
    <name evidence="3" type="ORF">GCM10011289_30750</name>
</gene>
<organism evidence="3 4">
    <name type="scientific">Paludibacterium paludis</name>
    <dbReference type="NCBI Taxonomy" id="1225769"/>
    <lineage>
        <taxon>Bacteria</taxon>
        <taxon>Pseudomonadati</taxon>
        <taxon>Pseudomonadota</taxon>
        <taxon>Betaproteobacteria</taxon>
        <taxon>Neisseriales</taxon>
        <taxon>Chromobacteriaceae</taxon>
        <taxon>Paludibacterium</taxon>
    </lineage>
</organism>